<dbReference type="GO" id="GO:0005634">
    <property type="term" value="C:nucleus"/>
    <property type="evidence" value="ECO:0007669"/>
    <property type="project" value="UniProtKB-SubCell"/>
</dbReference>
<evidence type="ECO:0000259" key="16">
    <source>
        <dbReference type="PROSITE" id="PS51183"/>
    </source>
</evidence>
<feature type="domain" description="JmjC" evidence="17">
    <location>
        <begin position="236"/>
        <end position="402"/>
    </location>
</feature>
<feature type="compositionally biased region" description="Basic residues" evidence="15">
    <location>
        <begin position="104"/>
        <end position="119"/>
    </location>
</feature>
<dbReference type="EMBL" id="JAIWQS010000007">
    <property type="protein sequence ID" value="KAJ8758696.1"/>
    <property type="molecule type" value="Genomic_DNA"/>
</dbReference>
<protein>
    <submittedName>
        <fullName evidence="18">Uncharacterized protein</fullName>
    </submittedName>
</protein>
<keyword evidence="4" id="KW-0479">Metal-binding</keyword>
<evidence type="ECO:0000256" key="9">
    <source>
        <dbReference type="ARBA" id="ARBA00023015"/>
    </source>
</evidence>
<comment type="subcellular location">
    <subcellularLocation>
        <location evidence="2">Nucleus</location>
    </subcellularLocation>
</comment>
<comment type="catalytic activity">
    <reaction evidence="13">
        <text>N(6)-methyl-L-lysyl(4)-[histone H3] + 2-oxoglutarate + O2 = L-lysyl(4)-[histone H3] + formaldehyde + succinate + CO2</text>
        <dbReference type="Rhea" id="RHEA:60220"/>
        <dbReference type="Rhea" id="RHEA-COMP:15543"/>
        <dbReference type="Rhea" id="RHEA-COMP:15547"/>
        <dbReference type="ChEBI" id="CHEBI:15379"/>
        <dbReference type="ChEBI" id="CHEBI:16526"/>
        <dbReference type="ChEBI" id="CHEBI:16810"/>
        <dbReference type="ChEBI" id="CHEBI:16842"/>
        <dbReference type="ChEBI" id="CHEBI:29969"/>
        <dbReference type="ChEBI" id="CHEBI:30031"/>
        <dbReference type="ChEBI" id="CHEBI:61929"/>
    </reaction>
    <physiologicalReaction direction="left-to-right" evidence="13">
        <dbReference type="Rhea" id="RHEA:60221"/>
    </physiologicalReaction>
</comment>
<dbReference type="SMART" id="SM00545">
    <property type="entry name" value="JmjN"/>
    <property type="match status" value="1"/>
</dbReference>
<dbReference type="Gene3D" id="2.60.120.650">
    <property type="entry name" value="Cupin"/>
    <property type="match status" value="1"/>
</dbReference>
<keyword evidence="6" id="KW-0223">Dioxygenase</keyword>
<dbReference type="SMART" id="SM00541">
    <property type="entry name" value="FYRN"/>
    <property type="match status" value="1"/>
</dbReference>
<dbReference type="Pfam" id="PF02373">
    <property type="entry name" value="JmjC"/>
    <property type="match status" value="1"/>
</dbReference>
<feature type="region of interest" description="Disordered" evidence="15">
    <location>
        <begin position="103"/>
        <end position="131"/>
    </location>
</feature>
<dbReference type="GO" id="GO:0034647">
    <property type="term" value="F:histone H3K4me/H3K4me2/H3K4me3 demethylase activity"/>
    <property type="evidence" value="ECO:0007669"/>
    <property type="project" value="TreeGrafter"/>
</dbReference>
<keyword evidence="8" id="KW-0408">Iron</keyword>
<gene>
    <name evidence="18" type="ORF">K2173_000417</name>
</gene>
<dbReference type="AlphaFoldDB" id="A0AAV8SW79"/>
<dbReference type="PROSITE" id="PS51543">
    <property type="entry name" value="FYRC"/>
    <property type="match status" value="1"/>
</dbReference>
<organism evidence="18 19">
    <name type="scientific">Erythroxylum novogranatense</name>
    <dbReference type="NCBI Taxonomy" id="1862640"/>
    <lineage>
        <taxon>Eukaryota</taxon>
        <taxon>Viridiplantae</taxon>
        <taxon>Streptophyta</taxon>
        <taxon>Embryophyta</taxon>
        <taxon>Tracheophyta</taxon>
        <taxon>Spermatophyta</taxon>
        <taxon>Magnoliopsida</taxon>
        <taxon>eudicotyledons</taxon>
        <taxon>Gunneridae</taxon>
        <taxon>Pentapetalae</taxon>
        <taxon>rosids</taxon>
        <taxon>fabids</taxon>
        <taxon>Malpighiales</taxon>
        <taxon>Erythroxylaceae</taxon>
        <taxon>Erythroxylum</taxon>
    </lineage>
</organism>
<dbReference type="InterPro" id="IPR003889">
    <property type="entry name" value="FYrich_C"/>
</dbReference>
<evidence type="ECO:0000256" key="7">
    <source>
        <dbReference type="ARBA" id="ARBA00023002"/>
    </source>
</evidence>
<dbReference type="InterPro" id="IPR003888">
    <property type="entry name" value="FYrich_N"/>
</dbReference>
<comment type="cofactor">
    <cofactor evidence="1">
        <name>Fe(2+)</name>
        <dbReference type="ChEBI" id="CHEBI:29033"/>
    </cofactor>
</comment>
<dbReference type="Pfam" id="PF05964">
    <property type="entry name" value="FYRN"/>
    <property type="match status" value="1"/>
</dbReference>
<evidence type="ECO:0000313" key="18">
    <source>
        <dbReference type="EMBL" id="KAJ8758696.1"/>
    </source>
</evidence>
<dbReference type="InterPro" id="IPR003349">
    <property type="entry name" value="JmjN"/>
</dbReference>
<dbReference type="GO" id="GO:0051093">
    <property type="term" value="P:negative regulation of developmental process"/>
    <property type="evidence" value="ECO:0007669"/>
    <property type="project" value="UniProtKB-ARBA"/>
</dbReference>
<evidence type="ECO:0000313" key="19">
    <source>
        <dbReference type="Proteomes" id="UP001159364"/>
    </source>
</evidence>
<dbReference type="Pfam" id="PF02375">
    <property type="entry name" value="JmjN"/>
    <property type="match status" value="1"/>
</dbReference>
<dbReference type="GO" id="GO:0048589">
    <property type="term" value="P:developmental growth"/>
    <property type="evidence" value="ECO:0007669"/>
    <property type="project" value="UniProtKB-ARBA"/>
</dbReference>
<dbReference type="SUPFAM" id="SSF51197">
    <property type="entry name" value="Clavaminate synthase-like"/>
    <property type="match status" value="1"/>
</dbReference>
<dbReference type="Proteomes" id="UP001159364">
    <property type="component" value="Linkage Group LG07"/>
</dbReference>
<keyword evidence="5" id="KW-0156">Chromatin regulator</keyword>
<evidence type="ECO:0000259" key="17">
    <source>
        <dbReference type="PROSITE" id="PS51184"/>
    </source>
</evidence>
<name>A0AAV8SW79_9ROSI</name>
<evidence type="ECO:0000256" key="1">
    <source>
        <dbReference type="ARBA" id="ARBA00001954"/>
    </source>
</evidence>
<evidence type="ECO:0000256" key="8">
    <source>
        <dbReference type="ARBA" id="ARBA00023004"/>
    </source>
</evidence>
<dbReference type="SMART" id="SM00558">
    <property type="entry name" value="JmjC"/>
    <property type="match status" value="1"/>
</dbReference>
<evidence type="ECO:0000256" key="15">
    <source>
        <dbReference type="SAM" id="MobiDB-lite"/>
    </source>
</evidence>
<evidence type="ECO:0000256" key="4">
    <source>
        <dbReference type="ARBA" id="ARBA00022723"/>
    </source>
</evidence>
<dbReference type="PROSITE" id="PS51542">
    <property type="entry name" value="FYRN"/>
    <property type="match status" value="1"/>
</dbReference>
<evidence type="ECO:0000256" key="5">
    <source>
        <dbReference type="ARBA" id="ARBA00022853"/>
    </source>
</evidence>
<dbReference type="Pfam" id="PF05965">
    <property type="entry name" value="FYRC"/>
    <property type="match status" value="1"/>
</dbReference>
<evidence type="ECO:0000256" key="2">
    <source>
        <dbReference type="ARBA" id="ARBA00004123"/>
    </source>
</evidence>
<dbReference type="GO" id="GO:0000785">
    <property type="term" value="C:chromatin"/>
    <property type="evidence" value="ECO:0007669"/>
    <property type="project" value="TreeGrafter"/>
</dbReference>
<evidence type="ECO:0000256" key="3">
    <source>
        <dbReference type="ARBA" id="ARBA00006801"/>
    </source>
</evidence>
<dbReference type="Gene3D" id="3.30.160.360">
    <property type="match status" value="1"/>
</dbReference>
<evidence type="ECO:0000256" key="10">
    <source>
        <dbReference type="ARBA" id="ARBA00023163"/>
    </source>
</evidence>
<evidence type="ECO:0000256" key="11">
    <source>
        <dbReference type="ARBA" id="ARBA00023242"/>
    </source>
</evidence>
<comment type="caution">
    <text evidence="18">The sequence shown here is derived from an EMBL/GenBank/DDBJ whole genome shotgun (WGS) entry which is preliminary data.</text>
</comment>
<evidence type="ECO:0000256" key="14">
    <source>
        <dbReference type="ARBA" id="ARBA00051640"/>
    </source>
</evidence>
<dbReference type="GO" id="GO:0045814">
    <property type="term" value="P:negative regulation of gene expression, epigenetic"/>
    <property type="evidence" value="ECO:0007669"/>
    <property type="project" value="UniProtKB-ARBA"/>
</dbReference>
<keyword evidence="9" id="KW-0805">Transcription regulation</keyword>
<dbReference type="PROSITE" id="PS51184">
    <property type="entry name" value="JMJC"/>
    <property type="match status" value="1"/>
</dbReference>
<dbReference type="PANTHER" id="PTHR10694">
    <property type="entry name" value="LYSINE-SPECIFIC DEMETHYLASE"/>
    <property type="match status" value="1"/>
</dbReference>
<dbReference type="PANTHER" id="PTHR10694:SF105">
    <property type="entry name" value="LYSINE-SPECIFIC DEMETHYLASE JMJ14"/>
    <property type="match status" value="1"/>
</dbReference>
<dbReference type="InterPro" id="IPR004198">
    <property type="entry name" value="Znf_C5HC2"/>
</dbReference>
<feature type="domain" description="JmjN" evidence="16">
    <location>
        <begin position="33"/>
        <end position="74"/>
    </location>
</feature>
<proteinExistence type="inferred from homology"/>
<dbReference type="GO" id="GO:0048731">
    <property type="term" value="P:system development"/>
    <property type="evidence" value="ECO:0007669"/>
    <property type="project" value="UniProtKB-ARBA"/>
</dbReference>
<keyword evidence="11" id="KW-0539">Nucleus</keyword>
<comment type="similarity">
    <text evidence="3">Belongs to the JARID1 histone demethylase family.</text>
</comment>
<dbReference type="Pfam" id="PF02928">
    <property type="entry name" value="zf-C5HC2"/>
    <property type="match status" value="1"/>
</dbReference>
<evidence type="ECO:0000256" key="12">
    <source>
        <dbReference type="ARBA" id="ARBA00050619"/>
    </source>
</evidence>
<keyword evidence="19" id="KW-1185">Reference proteome</keyword>
<dbReference type="InterPro" id="IPR003347">
    <property type="entry name" value="JmjC_dom"/>
</dbReference>
<dbReference type="FunFam" id="3.30.160.360:FF:000005">
    <property type="entry name" value="Putative lysine-specific demethylase JMJ16"/>
    <property type="match status" value="1"/>
</dbReference>
<evidence type="ECO:0000256" key="13">
    <source>
        <dbReference type="ARBA" id="ARBA00050935"/>
    </source>
</evidence>
<dbReference type="GO" id="GO:0046872">
    <property type="term" value="F:metal ion binding"/>
    <property type="evidence" value="ECO:0007669"/>
    <property type="project" value="UniProtKB-KW"/>
</dbReference>
<reference evidence="18 19" key="1">
    <citation type="submission" date="2021-09" db="EMBL/GenBank/DDBJ databases">
        <title>Genomic insights and catalytic innovation underlie evolution of tropane alkaloids biosynthesis.</title>
        <authorList>
            <person name="Wang Y.-J."/>
            <person name="Tian T."/>
            <person name="Huang J.-P."/>
            <person name="Huang S.-X."/>
        </authorList>
    </citation>
    <scope>NUCLEOTIDE SEQUENCE [LARGE SCALE GENOMIC DNA]</scope>
    <source>
        <strain evidence="18">KIB-2018</strain>
        <tissue evidence="18">Leaf</tissue>
    </source>
</reference>
<evidence type="ECO:0000256" key="6">
    <source>
        <dbReference type="ARBA" id="ARBA00022964"/>
    </source>
</evidence>
<comment type="catalytic activity">
    <reaction evidence="14">
        <text>N(6),N(6),N(6)-trimethyl-L-lysyl(4)-[histone H3] + 2-oxoglutarate + O2 = N(6),N(6)-dimethyl-L-lysyl(4)-[histone H3] + formaldehyde + succinate + CO2</text>
        <dbReference type="Rhea" id="RHEA:60212"/>
        <dbReference type="Rhea" id="RHEA-COMP:15537"/>
        <dbReference type="Rhea" id="RHEA-COMP:15540"/>
        <dbReference type="ChEBI" id="CHEBI:15379"/>
        <dbReference type="ChEBI" id="CHEBI:16526"/>
        <dbReference type="ChEBI" id="CHEBI:16810"/>
        <dbReference type="ChEBI" id="CHEBI:16842"/>
        <dbReference type="ChEBI" id="CHEBI:30031"/>
        <dbReference type="ChEBI" id="CHEBI:61961"/>
        <dbReference type="ChEBI" id="CHEBI:61976"/>
    </reaction>
    <physiologicalReaction direction="left-to-right" evidence="14">
        <dbReference type="Rhea" id="RHEA:60213"/>
    </physiologicalReaction>
</comment>
<comment type="catalytic activity">
    <reaction evidence="12">
        <text>N(6),N(6)-dimethyl-L-lysyl(4)-[histone H3] + 2-oxoglutarate + O2 = N(6)-methyl-L-lysyl(4)-[histone H3] + formaldehyde + succinate + CO2</text>
        <dbReference type="Rhea" id="RHEA:60216"/>
        <dbReference type="Rhea" id="RHEA-COMP:15540"/>
        <dbReference type="Rhea" id="RHEA-COMP:15543"/>
        <dbReference type="ChEBI" id="CHEBI:15379"/>
        <dbReference type="ChEBI" id="CHEBI:16526"/>
        <dbReference type="ChEBI" id="CHEBI:16810"/>
        <dbReference type="ChEBI" id="CHEBI:16842"/>
        <dbReference type="ChEBI" id="CHEBI:30031"/>
        <dbReference type="ChEBI" id="CHEBI:61929"/>
        <dbReference type="ChEBI" id="CHEBI:61976"/>
    </reaction>
    <physiologicalReaction direction="left-to-right" evidence="12">
        <dbReference type="Rhea" id="RHEA:60217"/>
    </physiologicalReaction>
</comment>
<dbReference type="SMART" id="SM00542">
    <property type="entry name" value="FYRC"/>
    <property type="match status" value="1"/>
</dbReference>
<accession>A0AAV8SW79</accession>
<keyword evidence="10" id="KW-0804">Transcription</keyword>
<keyword evidence="7" id="KW-0560">Oxidoreductase</keyword>
<sequence length="1033" mass="117173">MDNTLEGPGSPRNRKVTARWVPDETCLPGIDDAPVFYPTIEEFEDSVGYISKIRSKAESFGICRIVPPSSWNPPCRLKEKDIWEHAKFATRIQQVDLLQNREPMRKKYKSRKRKRKRNSKMGSGRTQADSCMQSSVEKFGFQTGSDFTLQEFQKYADHFKKCYFEMKDLNDEMKPGANEHFKWEPSIQDIEGEYWRIIEQPTDEVEVYYGADLETGAFGSGFPKGSSLVTDDDCKQYVVSGWNLNNLPRLPGSVLCFEESDISGVLVPWLYVGMCFSSFCWHVEDHHLYSLNYLHWGDPKVWYGVPGSHATNLEDTMRKHLPDLFDEQPDLLNELVTQLSPSFLKAESVPVYRVVQHAGEFVLTFPRAYHSGFNCGFNCAEAVNVAPVDWLIHGQNAVELYSMQCRKTSISHDKLLLGAAQEAVKALWELMLLRKESDENIRWRRVCGKDGLLTKAIKTRILKEEERLKHLPTHIKLQKMEKDFDLKERECSSCFYDLHLSAASCDCSSEQFACLQHANNFCSCGTDHKFVYLRYTLDELNMLVEALEEGLDALRIWASKELGLDSLSYIDTCPSKLDLMGESFRADNCKLKGSQSCSPRIEEMFGISASSGSGSHASSEVVQADGQNDVFNKSSVVKTKVEQEACIDLNHHALPKSIDDKSEILRASDCSHKIDISEEDEIFVSSLHNRKKVRSLDPRNESGCAEFVSHCKTLGSQEINGDCASYPMSLSDASTSRNKLFGVDLFVPSPCLTVQPSSFSDTRRLDSLEEGVSSTFQNNLLELNSYVEPINIGSIIFGKLWCNSKAIFPKGFKSRVKFFSVLNPTKISSYISEVLDAGLLGPLFKVSLEESPQEAFANISADMCWEMVVQRLNEEIVRRRSLGESDLPPLRPLESIDGLKMFGFESQSIIQAIEALDANHQCMEYWNQKLTKFCHMNKVDQFQVGYGQCLTVTKAEIRTDFTPHKQDRSRDYIVGSLPPVEEVQHVLQGLLKKANPEELKLMHRIICSEEQSAELRMALITLIEEIQERSIDK</sequence>
<dbReference type="PROSITE" id="PS51183">
    <property type="entry name" value="JMJN"/>
    <property type="match status" value="1"/>
</dbReference>